<feature type="non-terminal residue" evidence="2">
    <location>
        <position position="1"/>
    </location>
</feature>
<name>A0A8J5K8Q9_HOMAM</name>
<dbReference type="InterPro" id="IPR036535">
    <property type="entry name" value="STAT_N_sf"/>
</dbReference>
<proteinExistence type="predicted"/>
<protein>
    <submittedName>
        <fullName evidence="2">Signal transducer and activator of transcription 5A-like</fullName>
    </submittedName>
</protein>
<evidence type="ECO:0000313" key="2">
    <source>
        <dbReference type="EMBL" id="KAG7168583.1"/>
    </source>
</evidence>
<dbReference type="Proteomes" id="UP000747542">
    <property type="component" value="Unassembled WGS sequence"/>
</dbReference>
<dbReference type="GO" id="GO:0007165">
    <property type="term" value="P:signal transduction"/>
    <property type="evidence" value="ECO:0007669"/>
    <property type="project" value="InterPro"/>
</dbReference>
<evidence type="ECO:0000259" key="1">
    <source>
        <dbReference type="Pfam" id="PF02865"/>
    </source>
</evidence>
<dbReference type="AlphaFoldDB" id="A0A8J5K8Q9"/>
<dbReference type="EMBL" id="JAHLQT010019984">
    <property type="protein sequence ID" value="KAG7168583.1"/>
    <property type="molecule type" value="Genomic_DNA"/>
</dbReference>
<dbReference type="Pfam" id="PF02865">
    <property type="entry name" value="STAT_int"/>
    <property type="match status" value="1"/>
</dbReference>
<reference evidence="2" key="1">
    <citation type="journal article" date="2021" name="Sci. Adv.">
        <title>The American lobster genome reveals insights on longevity, neural, and immune adaptations.</title>
        <authorList>
            <person name="Polinski J.M."/>
            <person name="Zimin A.V."/>
            <person name="Clark K.F."/>
            <person name="Kohn A.B."/>
            <person name="Sadowski N."/>
            <person name="Timp W."/>
            <person name="Ptitsyn A."/>
            <person name="Khanna P."/>
            <person name="Romanova D.Y."/>
            <person name="Williams P."/>
            <person name="Greenwood S.J."/>
            <person name="Moroz L.L."/>
            <person name="Walt D.R."/>
            <person name="Bodnar A.G."/>
        </authorList>
    </citation>
    <scope>NUCLEOTIDE SEQUENCE</scope>
    <source>
        <strain evidence="2">GMGI-L3</strain>
    </source>
</reference>
<evidence type="ECO:0000313" key="3">
    <source>
        <dbReference type="Proteomes" id="UP000747542"/>
    </source>
</evidence>
<dbReference type="InterPro" id="IPR013799">
    <property type="entry name" value="STAT_TF_prot_interaction"/>
</dbReference>
<dbReference type="Gene3D" id="1.10.532.10">
    <property type="entry name" value="STAT transcription factor, N-terminal domain"/>
    <property type="match status" value="1"/>
</dbReference>
<keyword evidence="3" id="KW-1185">Reference proteome</keyword>
<comment type="caution">
    <text evidence="2">The sequence shown here is derived from an EMBL/GenBank/DDBJ whole genome shotgun (WGS) entry which is preliminary data.</text>
</comment>
<feature type="domain" description="STAT transcription factor protein interaction" evidence="1">
    <location>
        <begin position="10"/>
        <end position="86"/>
    </location>
</feature>
<accession>A0A8J5K8Q9</accession>
<dbReference type="GO" id="GO:0006355">
    <property type="term" value="P:regulation of DNA-templated transcription"/>
    <property type="evidence" value="ECO:0007669"/>
    <property type="project" value="InterPro"/>
</dbReference>
<dbReference type="SUPFAM" id="SSF48092">
    <property type="entry name" value="Transcription factor STAT-4 N-domain"/>
    <property type="match status" value="1"/>
</dbReference>
<organism evidence="2 3">
    <name type="scientific">Homarus americanus</name>
    <name type="common">American lobster</name>
    <dbReference type="NCBI Taxonomy" id="6706"/>
    <lineage>
        <taxon>Eukaryota</taxon>
        <taxon>Metazoa</taxon>
        <taxon>Ecdysozoa</taxon>
        <taxon>Arthropoda</taxon>
        <taxon>Crustacea</taxon>
        <taxon>Multicrustacea</taxon>
        <taxon>Malacostraca</taxon>
        <taxon>Eumalacostraca</taxon>
        <taxon>Eucarida</taxon>
        <taxon>Decapoda</taxon>
        <taxon>Pleocyemata</taxon>
        <taxon>Astacidea</taxon>
        <taxon>Nephropoidea</taxon>
        <taxon>Nephropidae</taxon>
        <taxon>Homarus</taxon>
    </lineage>
</organism>
<gene>
    <name evidence="2" type="primary">STAT5A-L</name>
    <name evidence="2" type="ORF">Hamer_G021490</name>
</gene>
<sequence length="92" mass="10530">GDNVFVEQSTAVAPDALRQVQNVYGEQFPIEVRHYLAGWIEDKMPQWNEIDPENVSHSQYAHTLVSQLIRRWKTKPSVIATMKTFFLSVSPG</sequence>